<reference evidence="1" key="1">
    <citation type="submission" date="2021-03" db="EMBL/GenBank/DDBJ databases">
        <title>Roseibium sp. CAU 1637 isolated from Incheon.</title>
        <authorList>
            <person name="Kim W."/>
        </authorList>
    </citation>
    <scope>NUCLEOTIDE SEQUENCE</scope>
    <source>
        <strain evidence="1">CAU 1637</strain>
    </source>
</reference>
<accession>A0A939ENH1</accession>
<dbReference type="RefSeq" id="WP_206939415.1">
    <property type="nucleotide sequence ID" value="NZ_JAFLNF010000003.1"/>
</dbReference>
<dbReference type="AlphaFoldDB" id="A0A939ENH1"/>
<evidence type="ECO:0000313" key="2">
    <source>
        <dbReference type="Proteomes" id="UP000664779"/>
    </source>
</evidence>
<dbReference type="EMBL" id="JAFLNF010000003">
    <property type="protein sequence ID" value="MBO0345061.1"/>
    <property type="molecule type" value="Genomic_DNA"/>
</dbReference>
<keyword evidence="2" id="KW-1185">Reference proteome</keyword>
<evidence type="ECO:0000313" key="1">
    <source>
        <dbReference type="EMBL" id="MBO0345061.1"/>
    </source>
</evidence>
<dbReference type="Proteomes" id="UP000664779">
    <property type="component" value="Unassembled WGS sequence"/>
</dbReference>
<proteinExistence type="predicted"/>
<protein>
    <submittedName>
        <fullName evidence="1">Uncharacterized protein</fullName>
    </submittedName>
</protein>
<name>A0A939ENH1_9HYPH</name>
<sequence>MFNTYAESILTATRLGQFTRPLPVPQQRLHHVSDAAPENREIRRPRNRFTFWI</sequence>
<organism evidence="1 2">
    <name type="scientific">Roseibium limicola</name>
    <dbReference type="NCBI Taxonomy" id="2816037"/>
    <lineage>
        <taxon>Bacteria</taxon>
        <taxon>Pseudomonadati</taxon>
        <taxon>Pseudomonadota</taxon>
        <taxon>Alphaproteobacteria</taxon>
        <taxon>Hyphomicrobiales</taxon>
        <taxon>Stappiaceae</taxon>
        <taxon>Roseibium</taxon>
    </lineage>
</organism>
<gene>
    <name evidence="1" type="ORF">J0X15_07515</name>
</gene>
<comment type="caution">
    <text evidence="1">The sequence shown here is derived from an EMBL/GenBank/DDBJ whole genome shotgun (WGS) entry which is preliminary data.</text>
</comment>